<name>A0A2T8I8F8_9POAL</name>
<protein>
    <submittedName>
        <fullName evidence="1">Uncharacterized protein</fullName>
    </submittedName>
</protein>
<dbReference type="AlphaFoldDB" id="A0A2T8I8F8"/>
<accession>A0A2T8I8F8</accession>
<dbReference type="Gramene" id="PVH33934">
    <property type="protein sequence ID" value="PVH33934"/>
    <property type="gene ID" value="PAHAL_8G104600"/>
</dbReference>
<proteinExistence type="predicted"/>
<evidence type="ECO:0000313" key="1">
    <source>
        <dbReference type="EMBL" id="PVH33934.1"/>
    </source>
</evidence>
<dbReference type="EMBL" id="CM008053">
    <property type="protein sequence ID" value="PVH33934.1"/>
    <property type="molecule type" value="Genomic_DNA"/>
</dbReference>
<reference evidence="1" key="1">
    <citation type="submission" date="2018-04" db="EMBL/GenBank/DDBJ databases">
        <title>WGS assembly of Panicum hallii.</title>
        <authorList>
            <person name="Lovell J."/>
            <person name="Jenkins J."/>
            <person name="Lowry D."/>
            <person name="Mamidi S."/>
            <person name="Sreedasyam A."/>
            <person name="Weng X."/>
            <person name="Barry K."/>
            <person name="Bonette J."/>
            <person name="Campitelli B."/>
            <person name="Daum C."/>
            <person name="Gordon S."/>
            <person name="Gould B."/>
            <person name="Lipzen A."/>
            <person name="Macqueen A."/>
            <person name="Palacio-Mejia J."/>
            <person name="Plott C."/>
            <person name="Shakirov E."/>
            <person name="Shu S."/>
            <person name="Yoshinaga Y."/>
            <person name="Zane M."/>
            <person name="Rokhsar D."/>
            <person name="Grimwood J."/>
            <person name="Schmutz J."/>
            <person name="Juenger T."/>
        </authorList>
    </citation>
    <scope>NUCLEOTIDE SEQUENCE [LARGE SCALE GENOMIC DNA]</scope>
    <source>
        <strain evidence="1">FIL2</strain>
    </source>
</reference>
<gene>
    <name evidence="1" type="ORF">PAHAL_8G104600</name>
</gene>
<organism evidence="1">
    <name type="scientific">Panicum hallii</name>
    <dbReference type="NCBI Taxonomy" id="206008"/>
    <lineage>
        <taxon>Eukaryota</taxon>
        <taxon>Viridiplantae</taxon>
        <taxon>Streptophyta</taxon>
        <taxon>Embryophyta</taxon>
        <taxon>Tracheophyta</taxon>
        <taxon>Spermatophyta</taxon>
        <taxon>Magnoliopsida</taxon>
        <taxon>Liliopsida</taxon>
        <taxon>Poales</taxon>
        <taxon>Poaceae</taxon>
        <taxon>PACMAD clade</taxon>
        <taxon>Panicoideae</taxon>
        <taxon>Panicodae</taxon>
        <taxon>Paniceae</taxon>
        <taxon>Panicinae</taxon>
        <taxon>Panicum</taxon>
        <taxon>Panicum sect. Panicum</taxon>
    </lineage>
</organism>
<sequence length="107" mass="12277">MWSEQPWRLTSTRCSRALLLLTNSFNLWLWCLLPSPSAFLSCIHIHQLNFGDCCSKHFTISPSKFREIREQSVCKVPHCRTPTGVEPRISSATEVLEPLGYGPFRVQ</sequence>
<dbReference type="Proteomes" id="UP000243499">
    <property type="component" value="Chromosome 8"/>
</dbReference>